<evidence type="ECO:0000259" key="2">
    <source>
        <dbReference type="Pfam" id="PF10180"/>
    </source>
</evidence>
<dbReference type="GeneID" id="4850812"/>
<dbReference type="OrthoDB" id="10261563at2759"/>
<accession>A3GEW3</accession>
<dbReference type="KEGG" id="pic:PICST_51433"/>
<dbReference type="eggNOG" id="KOG4829">
    <property type="taxonomic scope" value="Eukaryota"/>
</dbReference>
<dbReference type="STRING" id="322104.A3GEW3"/>
<dbReference type="Proteomes" id="UP000002258">
    <property type="component" value="Chromosome 1"/>
</dbReference>
<evidence type="ECO:0000313" key="4">
    <source>
        <dbReference type="Proteomes" id="UP000002258"/>
    </source>
</evidence>
<evidence type="ECO:0000313" key="3">
    <source>
        <dbReference type="EMBL" id="EAZ63656.2"/>
    </source>
</evidence>
<feature type="compositionally biased region" description="Basic residues" evidence="1">
    <location>
        <begin position="57"/>
        <end position="67"/>
    </location>
</feature>
<gene>
    <name evidence="3" type="ORF">PICST_51433</name>
</gene>
<keyword evidence="4" id="KW-1185">Reference proteome</keyword>
<organism evidence="3 4">
    <name type="scientific">Scheffersomyces stipitis (strain ATCC 58785 / CBS 6054 / NBRC 10063 / NRRL Y-11545)</name>
    <name type="common">Yeast</name>
    <name type="synonym">Pichia stipitis</name>
    <dbReference type="NCBI Taxonomy" id="322104"/>
    <lineage>
        <taxon>Eukaryota</taxon>
        <taxon>Fungi</taxon>
        <taxon>Dikarya</taxon>
        <taxon>Ascomycota</taxon>
        <taxon>Saccharomycotina</taxon>
        <taxon>Pichiomycetes</taxon>
        <taxon>Debaryomycetaceae</taxon>
        <taxon>Scheffersomyces</taxon>
    </lineage>
</organism>
<dbReference type="HOGENOM" id="CLU_067161_1_0_1"/>
<dbReference type="Pfam" id="PF10180">
    <property type="entry name" value="WKF"/>
    <property type="match status" value="1"/>
</dbReference>
<protein>
    <recommendedName>
        <fullName evidence="2">WKF domain-containing protein</fullName>
    </recommendedName>
</protein>
<dbReference type="FunCoup" id="A3GEW3">
    <property type="interactions" value="220"/>
</dbReference>
<proteinExistence type="predicted"/>
<feature type="non-terminal residue" evidence="3">
    <location>
        <position position="219"/>
    </location>
</feature>
<dbReference type="AlphaFoldDB" id="A3GEW3"/>
<evidence type="ECO:0000256" key="1">
    <source>
        <dbReference type="SAM" id="MobiDB-lite"/>
    </source>
</evidence>
<feature type="region of interest" description="Disordered" evidence="1">
    <location>
        <begin position="159"/>
        <end position="193"/>
    </location>
</feature>
<dbReference type="EMBL" id="AAVQ01000001">
    <property type="protein sequence ID" value="EAZ63656.2"/>
    <property type="molecule type" value="Genomic_DNA"/>
</dbReference>
<feature type="region of interest" description="Disordered" evidence="1">
    <location>
        <begin position="24"/>
        <end position="79"/>
    </location>
</feature>
<feature type="compositionally biased region" description="Basic and acidic residues" evidence="1">
    <location>
        <begin position="68"/>
        <end position="79"/>
    </location>
</feature>
<dbReference type="RefSeq" id="XP_001387679.2">
    <property type="nucleotide sequence ID" value="XM_001387642.1"/>
</dbReference>
<dbReference type="InterPro" id="IPR019327">
    <property type="entry name" value="WKF"/>
</dbReference>
<dbReference type="PANTHER" id="PTHR22306">
    <property type="entry name" value="CHROMOSOME 7 OPEN READING FRAME 50"/>
    <property type="match status" value="1"/>
</dbReference>
<comment type="caution">
    <text evidence="3">The sequence shown here is derived from an EMBL/GenBank/DDBJ whole genome shotgun (WGS) entry which is preliminary data.</text>
</comment>
<sequence length="219" mass="25398">MSQNIPAWKRIGLKVKKELETDPLALSSHLESSNLTKKDIKHINKQKRKAEDSAKEKSKKPPKRVKLPKSEKPPPPEKDQLVYLRQYHKDKDNWKFSKQKQNWILKNIRNIPGEYEEALSVYLEGLQGGSRTRIVDSLKAVIEKWNVLAAEAEAKVEKELEEKLSGKKAEEENEKKGEEKNEEKKKETEKEEDAVDLEYALRCRNLVFVLTDEKVPLKG</sequence>
<dbReference type="InParanoid" id="A3GEW3"/>
<feature type="domain" description="WKF" evidence="2">
    <location>
        <begin position="83"/>
        <end position="140"/>
    </location>
</feature>
<dbReference type="PANTHER" id="PTHR22306:SF2">
    <property type="entry name" value="CHROMOSOME 7 OPEN READING FRAME 50"/>
    <property type="match status" value="1"/>
</dbReference>
<feature type="compositionally biased region" description="Basic and acidic residues" evidence="1">
    <location>
        <begin position="159"/>
        <end position="189"/>
    </location>
</feature>
<dbReference type="OMA" id="ISKWNTQ"/>
<name>A3GEW3_PICST</name>
<reference evidence="3 4" key="1">
    <citation type="journal article" date="2007" name="Nat. Biotechnol.">
        <title>Genome sequence of the lignocellulose-bioconverting and xylose-fermenting yeast Pichia stipitis.</title>
        <authorList>
            <person name="Jeffries T.W."/>
            <person name="Grigoriev I.V."/>
            <person name="Grimwood J."/>
            <person name="Laplaza J.M."/>
            <person name="Aerts A."/>
            <person name="Salamov A."/>
            <person name="Schmutz J."/>
            <person name="Lindquist E."/>
            <person name="Dehal P."/>
            <person name="Shapiro H."/>
            <person name="Jin Y.S."/>
            <person name="Passoth V."/>
            <person name="Richardson P.M."/>
        </authorList>
    </citation>
    <scope>NUCLEOTIDE SEQUENCE [LARGE SCALE GENOMIC DNA]</scope>
    <source>
        <strain evidence="4">ATCC 58785 / CBS 6054 / NBRC 10063 / NRRL Y-11545</strain>
    </source>
</reference>